<evidence type="ECO:0000313" key="1">
    <source>
        <dbReference type="EMBL" id="KAG8660020.1"/>
    </source>
</evidence>
<dbReference type="EMBL" id="CM004388">
    <property type="protein sequence ID" value="KAG8660020.1"/>
    <property type="molecule type" value="Genomic_DNA"/>
</dbReference>
<accession>A0ACB7I6Y1</accession>
<gene>
    <name evidence="1" type="ORF">MANES_02G104950v8</name>
</gene>
<proteinExistence type="predicted"/>
<dbReference type="Proteomes" id="UP000091857">
    <property type="component" value="Chromosome 2"/>
</dbReference>
<keyword evidence="2" id="KW-1185">Reference proteome</keyword>
<comment type="caution">
    <text evidence="1">The sequence shown here is derived from an EMBL/GenBank/DDBJ whole genome shotgun (WGS) entry which is preliminary data.</text>
</comment>
<organism evidence="1 2">
    <name type="scientific">Manihot esculenta</name>
    <name type="common">Cassava</name>
    <name type="synonym">Jatropha manihot</name>
    <dbReference type="NCBI Taxonomy" id="3983"/>
    <lineage>
        <taxon>Eukaryota</taxon>
        <taxon>Viridiplantae</taxon>
        <taxon>Streptophyta</taxon>
        <taxon>Embryophyta</taxon>
        <taxon>Tracheophyta</taxon>
        <taxon>Spermatophyta</taxon>
        <taxon>Magnoliopsida</taxon>
        <taxon>eudicotyledons</taxon>
        <taxon>Gunneridae</taxon>
        <taxon>Pentapetalae</taxon>
        <taxon>rosids</taxon>
        <taxon>fabids</taxon>
        <taxon>Malpighiales</taxon>
        <taxon>Euphorbiaceae</taxon>
        <taxon>Crotonoideae</taxon>
        <taxon>Manihoteae</taxon>
        <taxon>Manihot</taxon>
    </lineage>
</organism>
<reference evidence="2" key="1">
    <citation type="journal article" date="2016" name="Nat. Biotechnol.">
        <title>Sequencing wild and cultivated cassava and related species reveals extensive interspecific hybridization and genetic diversity.</title>
        <authorList>
            <person name="Bredeson J.V."/>
            <person name="Lyons J.B."/>
            <person name="Prochnik S.E."/>
            <person name="Wu G.A."/>
            <person name="Ha C.M."/>
            <person name="Edsinger-Gonzales E."/>
            <person name="Grimwood J."/>
            <person name="Schmutz J."/>
            <person name="Rabbi I.Y."/>
            <person name="Egesi C."/>
            <person name="Nauluvula P."/>
            <person name="Lebot V."/>
            <person name="Ndunguru J."/>
            <person name="Mkamilo G."/>
            <person name="Bart R.S."/>
            <person name="Setter T.L."/>
            <person name="Gleadow R.M."/>
            <person name="Kulakow P."/>
            <person name="Ferguson M.E."/>
            <person name="Rounsley S."/>
            <person name="Rokhsar D.S."/>
        </authorList>
    </citation>
    <scope>NUCLEOTIDE SEQUENCE [LARGE SCALE GENOMIC DNA]</scope>
    <source>
        <strain evidence="2">cv. AM560-2</strain>
    </source>
</reference>
<protein>
    <submittedName>
        <fullName evidence="1">Uncharacterized protein</fullName>
    </submittedName>
</protein>
<sequence length="36" mass="4022">MHSTRMSPNHFQMIPMTAALADLRSSFLEPAVAFSQ</sequence>
<evidence type="ECO:0000313" key="2">
    <source>
        <dbReference type="Proteomes" id="UP000091857"/>
    </source>
</evidence>
<name>A0ACB7I6Y1_MANES</name>